<dbReference type="GO" id="GO:0030151">
    <property type="term" value="F:molybdenum ion binding"/>
    <property type="evidence" value="ECO:0007669"/>
    <property type="project" value="InterPro"/>
</dbReference>
<accession>A0A1X2IG79</accession>
<dbReference type="GO" id="GO:0005739">
    <property type="term" value="C:mitochondrion"/>
    <property type="evidence" value="ECO:0007669"/>
    <property type="project" value="TreeGrafter"/>
</dbReference>
<keyword evidence="3" id="KW-0479">Metal-binding</keyword>
<dbReference type="InterPro" id="IPR005066">
    <property type="entry name" value="MoCF_OxRdtse_dimer"/>
</dbReference>
<dbReference type="GO" id="GO:0043546">
    <property type="term" value="F:molybdopterin cofactor binding"/>
    <property type="evidence" value="ECO:0007669"/>
    <property type="project" value="TreeGrafter"/>
</dbReference>
<keyword evidence="2" id="KW-0500">Molybdenum</keyword>
<evidence type="ECO:0000259" key="6">
    <source>
        <dbReference type="Pfam" id="PF03404"/>
    </source>
</evidence>
<feature type="domain" description="Oxidoreductase molybdopterin-binding" evidence="5">
    <location>
        <begin position="53"/>
        <end position="232"/>
    </location>
</feature>
<dbReference type="GO" id="GO:0006790">
    <property type="term" value="P:sulfur compound metabolic process"/>
    <property type="evidence" value="ECO:0007669"/>
    <property type="project" value="TreeGrafter"/>
</dbReference>
<proteinExistence type="predicted"/>
<dbReference type="PANTHER" id="PTHR19372">
    <property type="entry name" value="SULFITE REDUCTASE"/>
    <property type="match status" value="1"/>
</dbReference>
<protein>
    <submittedName>
        <fullName evidence="7">Oxidoreductase, molybdopterin-binding domain-containing protein</fullName>
    </submittedName>
</protein>
<dbReference type="STRING" id="90262.A0A1X2IG79"/>
<sequence>MPKDKPLDYQSEPSRDDLQLIVRKDMPFNAEPELPNLVQHYLTPTKYFFCRSHGPLPQLNDDHTISIKGIGLASEFVVSVKQLKSDFKEKTIEMAMQCAGNRRDGLHKVKFTKGVIWGPGAIGNASYTGCLLKDVLASIGIDKKLENISSLHLAFQSVEQCEEDRCYGSSIPLSKALDECGDVLLAYKMNGEPLTRDHGAPIRVVVPGYIGARSVKFLKSMTIQDFESESYFQRKDYKVLPNEVETEQQAADYWHKVASIGEYNVQSYVCDPPDGMVKNYGGPIKVRGYALSGGGRGIQRVEVSGDDGITWTLAHFRQQPKCDTHTTNVWAWSLWEADIHVKRNTRIVCRALDSANNIQHEHPMWNYRGVMNNSWRTFDSEKRENSNL</sequence>
<keyword evidence="8" id="KW-1185">Reference proteome</keyword>
<keyword evidence="4" id="KW-0560">Oxidoreductase</keyword>
<feature type="domain" description="Moybdenum cofactor oxidoreductase dimerisation" evidence="6">
    <location>
        <begin position="259"/>
        <end position="375"/>
    </location>
</feature>
<dbReference type="FunFam" id="3.90.420.10:FF:000002">
    <property type="entry name" value="sulfite oxidase, mitochondrial"/>
    <property type="match status" value="1"/>
</dbReference>
<dbReference type="Pfam" id="PF03404">
    <property type="entry name" value="Mo-co_dimer"/>
    <property type="match status" value="1"/>
</dbReference>
<dbReference type="InterPro" id="IPR000572">
    <property type="entry name" value="OxRdtase_Mopterin-bd_dom"/>
</dbReference>
<dbReference type="AlphaFoldDB" id="A0A1X2IG79"/>
<dbReference type="Proteomes" id="UP000193560">
    <property type="component" value="Unassembled WGS sequence"/>
</dbReference>
<dbReference type="SUPFAM" id="SSF81296">
    <property type="entry name" value="E set domains"/>
    <property type="match status" value="1"/>
</dbReference>
<evidence type="ECO:0000256" key="4">
    <source>
        <dbReference type="ARBA" id="ARBA00023002"/>
    </source>
</evidence>
<dbReference type="Pfam" id="PF00174">
    <property type="entry name" value="Oxidored_molyb"/>
    <property type="match status" value="1"/>
</dbReference>
<evidence type="ECO:0000313" key="8">
    <source>
        <dbReference type="Proteomes" id="UP000193560"/>
    </source>
</evidence>
<evidence type="ECO:0000259" key="5">
    <source>
        <dbReference type="Pfam" id="PF00174"/>
    </source>
</evidence>
<dbReference type="OrthoDB" id="10051395at2759"/>
<dbReference type="InterPro" id="IPR008335">
    <property type="entry name" value="Mopterin_OxRdtase_euk"/>
</dbReference>
<dbReference type="PANTHER" id="PTHR19372:SF7">
    <property type="entry name" value="SULFITE OXIDASE, MITOCHONDRIAL"/>
    <property type="match status" value="1"/>
</dbReference>
<gene>
    <name evidence="7" type="ORF">BCR42DRAFT_416165</name>
</gene>
<dbReference type="EMBL" id="MCGE01000012">
    <property type="protein sequence ID" value="ORZ15933.1"/>
    <property type="molecule type" value="Genomic_DNA"/>
</dbReference>
<dbReference type="PRINTS" id="PR00407">
    <property type="entry name" value="EUMOPTERIN"/>
</dbReference>
<evidence type="ECO:0000256" key="3">
    <source>
        <dbReference type="ARBA" id="ARBA00022723"/>
    </source>
</evidence>
<dbReference type="Gene3D" id="2.60.40.650">
    <property type="match status" value="1"/>
</dbReference>
<evidence type="ECO:0000256" key="1">
    <source>
        <dbReference type="ARBA" id="ARBA00001924"/>
    </source>
</evidence>
<evidence type="ECO:0000313" key="7">
    <source>
        <dbReference type="EMBL" id="ORZ15933.1"/>
    </source>
</evidence>
<comment type="cofactor">
    <cofactor evidence="1">
        <name>Mo-molybdopterin</name>
        <dbReference type="ChEBI" id="CHEBI:71302"/>
    </cofactor>
</comment>
<dbReference type="Gene3D" id="3.90.420.10">
    <property type="entry name" value="Oxidoreductase, molybdopterin-binding domain"/>
    <property type="match status" value="1"/>
</dbReference>
<dbReference type="GO" id="GO:0020037">
    <property type="term" value="F:heme binding"/>
    <property type="evidence" value="ECO:0007669"/>
    <property type="project" value="TreeGrafter"/>
</dbReference>
<dbReference type="InterPro" id="IPR036374">
    <property type="entry name" value="OxRdtase_Mopterin-bd_sf"/>
</dbReference>
<reference evidence="7 8" key="1">
    <citation type="submission" date="2016-07" db="EMBL/GenBank/DDBJ databases">
        <title>Pervasive Adenine N6-methylation of Active Genes in Fungi.</title>
        <authorList>
            <consortium name="DOE Joint Genome Institute"/>
            <person name="Mondo S.J."/>
            <person name="Dannebaum R.O."/>
            <person name="Kuo R.C."/>
            <person name="Labutti K."/>
            <person name="Haridas S."/>
            <person name="Kuo A."/>
            <person name="Salamov A."/>
            <person name="Ahrendt S.R."/>
            <person name="Lipzen A."/>
            <person name="Sullivan W."/>
            <person name="Andreopoulos W.B."/>
            <person name="Clum A."/>
            <person name="Lindquist E."/>
            <person name="Daum C."/>
            <person name="Ramamoorthy G.K."/>
            <person name="Gryganskyi A."/>
            <person name="Culley D."/>
            <person name="Magnuson J.K."/>
            <person name="James T.Y."/>
            <person name="O'Malley M.A."/>
            <person name="Stajich J.E."/>
            <person name="Spatafora J.W."/>
            <person name="Visel A."/>
            <person name="Grigoriev I.V."/>
        </authorList>
    </citation>
    <scope>NUCLEOTIDE SEQUENCE [LARGE SCALE GENOMIC DNA]</scope>
    <source>
        <strain evidence="7 8">NRRL 1336</strain>
    </source>
</reference>
<dbReference type="GO" id="GO:0008482">
    <property type="term" value="F:sulfite oxidase activity"/>
    <property type="evidence" value="ECO:0007669"/>
    <property type="project" value="TreeGrafter"/>
</dbReference>
<organism evidence="7 8">
    <name type="scientific">Absidia repens</name>
    <dbReference type="NCBI Taxonomy" id="90262"/>
    <lineage>
        <taxon>Eukaryota</taxon>
        <taxon>Fungi</taxon>
        <taxon>Fungi incertae sedis</taxon>
        <taxon>Mucoromycota</taxon>
        <taxon>Mucoromycotina</taxon>
        <taxon>Mucoromycetes</taxon>
        <taxon>Mucorales</taxon>
        <taxon>Cunninghamellaceae</taxon>
        <taxon>Absidia</taxon>
    </lineage>
</organism>
<dbReference type="SUPFAM" id="SSF56524">
    <property type="entry name" value="Oxidoreductase molybdopterin-binding domain"/>
    <property type="match status" value="1"/>
</dbReference>
<dbReference type="InterPro" id="IPR014756">
    <property type="entry name" value="Ig_E-set"/>
</dbReference>
<comment type="caution">
    <text evidence="7">The sequence shown here is derived from an EMBL/GenBank/DDBJ whole genome shotgun (WGS) entry which is preliminary data.</text>
</comment>
<evidence type="ECO:0000256" key="2">
    <source>
        <dbReference type="ARBA" id="ARBA00022505"/>
    </source>
</evidence>
<name>A0A1X2IG79_9FUNG</name>